<feature type="compositionally biased region" description="Pro residues" evidence="3">
    <location>
        <begin position="24"/>
        <end position="35"/>
    </location>
</feature>
<dbReference type="InterPro" id="IPR034268">
    <property type="entry name" value="RBM25_RRM"/>
</dbReference>
<dbReference type="GO" id="GO:0003729">
    <property type="term" value="F:mRNA binding"/>
    <property type="evidence" value="ECO:0007669"/>
    <property type="project" value="TreeGrafter"/>
</dbReference>
<evidence type="ECO:0000313" key="7">
    <source>
        <dbReference type="Proteomes" id="UP001212152"/>
    </source>
</evidence>
<dbReference type="CDD" id="cd12446">
    <property type="entry name" value="RRM_RBM25"/>
    <property type="match status" value="1"/>
</dbReference>
<dbReference type="InterPro" id="IPR052768">
    <property type="entry name" value="RBM25"/>
</dbReference>
<dbReference type="SUPFAM" id="SSF101233">
    <property type="entry name" value="PWI domain"/>
    <property type="match status" value="1"/>
</dbReference>
<feature type="compositionally biased region" description="Basic and acidic residues" evidence="3">
    <location>
        <begin position="527"/>
        <end position="547"/>
    </location>
</feature>
<feature type="compositionally biased region" description="Low complexity" evidence="3">
    <location>
        <begin position="43"/>
        <end position="55"/>
    </location>
</feature>
<sequence length="1059" mass="116184">MDGRYQHHNQGPPRPYYPSSGYGGPPPGSGYPPPHHMNGSPMHGGPPSHMQQQHGGPPPMHGGGPPHMHPPMHHNNNFRPPPTHHHQQPPMHYQGGPGGGGPPPFDRRPPPQHYDDRGPPRGFGGPHPPNRMDDRGPPQSNPFAMNSPASGGGGGGGGGGVRRSAEEEKLTTVFVTGIAEGVTDALMDTIMSVCGPVRSWKRMQDAEGRPKAFGFCIYEDVESVSRALRILNGEGKGPLAQGIELSVPGGPPKRLKCTADNAARKHVENYRMKRESEDDEMRDIELRNRILSLVRSPNQETNDTDIDSLIMSAVANGAAAAGNRSGSPERDRDGDRDGEGGVGDLDDLPPEMAPEQRELITREISTFRERSAAKDRKKKEEDERRMAARNEAERRNRRMHVDGGRGPGGFDGPPRHSLASYASGGRDGDDIDVEEYERRQQRREQEAREAFLERERRWGHEEGERLRWLATIAAADSSDAGPNANGGPPPDVEALAAAMAAWNDDADIRNDDERIAFFIRTQRHRRSELEQDRADREAERAENERRAAAPPASASDAQLGAGADGGSSGTAAAAEPDKEIVIGKIMTREERTQAIQDLIGIIPAERAGLWEWHVKWEYLEESIVSKKIRPWVTKKIVEFIGDEDTELVEFVVGLLQKRTPAETLLEEMQGALDDEAEAFIMVLWRMLIYETEARSQGLDATIILCNDDMSRPACTAAPALPLELLQAILTHPDVTPGDLLPFLVASHHFRAVAIDILQARLSLPPLLPPPALAISNNQIKLVSSSSSHEQLAVKLNLAHNNNPPPAFYLACGRVAKPNTIYTPRAFRLTLAEWDDRENRWKFGLPAPPPPIKPSSRYYSRYRYAASVRSMRSTATTIPQNIINFNNNGINNGINNNGSTMNNQISAATLVVPSETRTIDTYVKHPKRDGVWFRLIRETDNAGIDMWIPAPLVMGTHIGHAASGGVSVGYTIGPWVDTRASLRSMYSKEDSDSEKSVGAVVISVHAVWAACGVLFAAAPAEMAEKAGLRTVPVIAAGGVSGRPGKWQRFLEWVWILLWCR</sequence>
<feature type="region of interest" description="Disordered" evidence="3">
    <location>
        <begin position="526"/>
        <end position="575"/>
    </location>
</feature>
<feature type="compositionally biased region" description="Basic and acidic residues" evidence="3">
    <location>
        <begin position="327"/>
        <end position="339"/>
    </location>
</feature>
<dbReference type="Gene3D" id="1.20.1390.10">
    <property type="entry name" value="PWI domain"/>
    <property type="match status" value="1"/>
</dbReference>
<feature type="region of interest" description="Disordered" evidence="3">
    <location>
        <begin position="1"/>
        <end position="164"/>
    </location>
</feature>
<dbReference type="PROSITE" id="PS50102">
    <property type="entry name" value="RRM"/>
    <property type="match status" value="1"/>
</dbReference>
<keyword evidence="7" id="KW-1185">Reference proteome</keyword>
<dbReference type="AlphaFoldDB" id="A0AAD5TD71"/>
<evidence type="ECO:0000259" key="5">
    <source>
        <dbReference type="PROSITE" id="PS51025"/>
    </source>
</evidence>
<feature type="compositionally biased region" description="Basic and acidic residues" evidence="3">
    <location>
        <begin position="105"/>
        <end position="119"/>
    </location>
</feature>
<organism evidence="6 7">
    <name type="scientific">Geranomyces variabilis</name>
    <dbReference type="NCBI Taxonomy" id="109894"/>
    <lineage>
        <taxon>Eukaryota</taxon>
        <taxon>Fungi</taxon>
        <taxon>Fungi incertae sedis</taxon>
        <taxon>Chytridiomycota</taxon>
        <taxon>Chytridiomycota incertae sedis</taxon>
        <taxon>Chytridiomycetes</taxon>
        <taxon>Spizellomycetales</taxon>
        <taxon>Powellomycetaceae</taxon>
        <taxon>Geranomyces</taxon>
    </lineage>
</organism>
<evidence type="ECO:0000256" key="2">
    <source>
        <dbReference type="PROSITE-ProRule" id="PRU00176"/>
    </source>
</evidence>
<dbReference type="InterPro" id="IPR036483">
    <property type="entry name" value="PWI_dom_sf"/>
</dbReference>
<dbReference type="Pfam" id="PF00076">
    <property type="entry name" value="RRM_1"/>
    <property type="match status" value="1"/>
</dbReference>
<dbReference type="InterPro" id="IPR002483">
    <property type="entry name" value="PWI_dom"/>
</dbReference>
<dbReference type="Pfam" id="PF01480">
    <property type="entry name" value="PWI"/>
    <property type="match status" value="1"/>
</dbReference>
<gene>
    <name evidence="6" type="ORF">HDU87_008241</name>
</gene>
<dbReference type="PANTHER" id="PTHR18806:SF4">
    <property type="entry name" value="RNA-BINDING PROTEIN 25"/>
    <property type="match status" value="1"/>
</dbReference>
<dbReference type="InterPro" id="IPR035979">
    <property type="entry name" value="RBD_domain_sf"/>
</dbReference>
<keyword evidence="2" id="KW-0694">RNA-binding</keyword>
<evidence type="ECO:0000259" key="4">
    <source>
        <dbReference type="PROSITE" id="PS50102"/>
    </source>
</evidence>
<dbReference type="SMART" id="SM00360">
    <property type="entry name" value="RRM"/>
    <property type="match status" value="1"/>
</dbReference>
<reference evidence="6" key="1">
    <citation type="submission" date="2020-05" db="EMBL/GenBank/DDBJ databases">
        <title>Phylogenomic resolution of chytrid fungi.</title>
        <authorList>
            <person name="Stajich J.E."/>
            <person name="Amses K."/>
            <person name="Simmons R."/>
            <person name="Seto K."/>
            <person name="Myers J."/>
            <person name="Bonds A."/>
            <person name="Quandt C.A."/>
            <person name="Barry K."/>
            <person name="Liu P."/>
            <person name="Grigoriev I."/>
            <person name="Longcore J.E."/>
            <person name="James T.Y."/>
        </authorList>
    </citation>
    <scope>NUCLEOTIDE SEQUENCE</scope>
    <source>
        <strain evidence="6">JEL0379</strain>
    </source>
</reference>
<dbReference type="PROSITE" id="PS51025">
    <property type="entry name" value="PWI"/>
    <property type="match status" value="1"/>
</dbReference>
<protein>
    <recommendedName>
        <fullName evidence="8">RRM domain-containing protein</fullName>
    </recommendedName>
</protein>
<feature type="compositionally biased region" description="Basic and acidic residues" evidence="3">
    <location>
        <begin position="354"/>
        <end position="403"/>
    </location>
</feature>
<name>A0AAD5TD71_9FUNG</name>
<evidence type="ECO:0000256" key="3">
    <source>
        <dbReference type="SAM" id="MobiDB-lite"/>
    </source>
</evidence>
<proteinExistence type="predicted"/>
<evidence type="ECO:0000313" key="6">
    <source>
        <dbReference type="EMBL" id="KAJ3171852.1"/>
    </source>
</evidence>
<feature type="compositionally biased region" description="Low complexity" evidence="3">
    <location>
        <begin position="548"/>
        <end position="561"/>
    </location>
</feature>
<dbReference type="InterPro" id="IPR000504">
    <property type="entry name" value="RRM_dom"/>
</dbReference>
<dbReference type="GO" id="GO:0005681">
    <property type="term" value="C:spliceosomal complex"/>
    <property type="evidence" value="ECO:0007669"/>
    <property type="project" value="TreeGrafter"/>
</dbReference>
<dbReference type="SUPFAM" id="SSF54928">
    <property type="entry name" value="RNA-binding domain, RBD"/>
    <property type="match status" value="1"/>
</dbReference>
<feature type="domain" description="PWI" evidence="5">
    <location>
        <begin position="607"/>
        <end position="704"/>
    </location>
</feature>
<dbReference type="Proteomes" id="UP001212152">
    <property type="component" value="Unassembled WGS sequence"/>
</dbReference>
<dbReference type="Gene3D" id="3.30.70.330">
    <property type="match status" value="1"/>
</dbReference>
<feature type="domain" description="RRM" evidence="4">
    <location>
        <begin position="171"/>
        <end position="252"/>
    </location>
</feature>
<evidence type="ECO:0000256" key="1">
    <source>
        <dbReference type="ARBA" id="ARBA00022664"/>
    </source>
</evidence>
<dbReference type="GO" id="GO:0006397">
    <property type="term" value="P:mRNA processing"/>
    <property type="evidence" value="ECO:0007669"/>
    <property type="project" value="UniProtKB-KW"/>
</dbReference>
<comment type="caution">
    <text evidence="6">The sequence shown here is derived from an EMBL/GenBank/DDBJ whole genome shotgun (WGS) entry which is preliminary data.</text>
</comment>
<dbReference type="InterPro" id="IPR012677">
    <property type="entry name" value="Nucleotide-bd_a/b_plait_sf"/>
</dbReference>
<dbReference type="EMBL" id="JADGJQ010000083">
    <property type="protein sequence ID" value="KAJ3171852.1"/>
    <property type="molecule type" value="Genomic_DNA"/>
</dbReference>
<dbReference type="SMART" id="SM00311">
    <property type="entry name" value="PWI"/>
    <property type="match status" value="1"/>
</dbReference>
<feature type="region of interest" description="Disordered" evidence="3">
    <location>
        <begin position="319"/>
        <end position="430"/>
    </location>
</feature>
<accession>A0AAD5TD71</accession>
<keyword evidence="1" id="KW-0507">mRNA processing</keyword>
<evidence type="ECO:0008006" key="8">
    <source>
        <dbReference type="Google" id="ProtNLM"/>
    </source>
</evidence>
<feature type="compositionally biased region" description="Gly residues" evidence="3">
    <location>
        <begin position="150"/>
        <end position="161"/>
    </location>
</feature>
<dbReference type="PANTHER" id="PTHR18806">
    <property type="entry name" value="RBM25 PROTEIN"/>
    <property type="match status" value="1"/>
</dbReference>